<dbReference type="EMBL" id="CP095749">
    <property type="protein sequence ID" value="WEB44028.1"/>
    <property type="molecule type" value="Genomic_DNA"/>
</dbReference>
<evidence type="ECO:0000256" key="1">
    <source>
        <dbReference type="SAM" id="MobiDB-lite"/>
    </source>
</evidence>
<evidence type="ECO:0000313" key="2">
    <source>
        <dbReference type="EMBL" id="WEB44028.1"/>
    </source>
</evidence>
<proteinExistence type="predicted"/>
<feature type="region of interest" description="Disordered" evidence="1">
    <location>
        <begin position="1"/>
        <end position="69"/>
    </location>
</feature>
<dbReference type="RefSeq" id="WP_275310306.1">
    <property type="nucleotide sequence ID" value="NZ_CP095749.1"/>
</dbReference>
<keyword evidence="3" id="KW-1185">Reference proteome</keyword>
<feature type="compositionally biased region" description="Basic and acidic residues" evidence="1">
    <location>
        <begin position="44"/>
        <end position="57"/>
    </location>
</feature>
<name>A0ABY8AGU3_9ACTN</name>
<sequence>MAKERDDRPEQYTRSDPSKQPTPPAGQQAAVEGTLTAEGFLPADKPETAEHNRRAADRQGLGPGSATQRFTEQMLSIMAEYEQRRREEIIAAGGDPDEDRDPFETVRAIADQWAATEADDEGRAALLDDLADQLDTTEVRALRLAAEAAAAITPRLIYADADHGVKPADTAADLGVSESYVYRILRTRPAK</sequence>
<gene>
    <name evidence="2" type="ORF">MOV08_35275</name>
</gene>
<protein>
    <recommendedName>
        <fullName evidence="4">Sigma-70, region 4</fullName>
    </recommendedName>
</protein>
<evidence type="ECO:0008006" key="4">
    <source>
        <dbReference type="Google" id="ProtNLM"/>
    </source>
</evidence>
<dbReference type="Proteomes" id="UP001218629">
    <property type="component" value="Chromosome"/>
</dbReference>
<accession>A0ABY8AGU3</accession>
<feature type="compositionally biased region" description="Basic and acidic residues" evidence="1">
    <location>
        <begin position="1"/>
        <end position="17"/>
    </location>
</feature>
<organism evidence="2 3">
    <name type="scientific">Streptomyces yunnanensis</name>
    <dbReference type="NCBI Taxonomy" id="156453"/>
    <lineage>
        <taxon>Bacteria</taxon>
        <taxon>Bacillati</taxon>
        <taxon>Actinomycetota</taxon>
        <taxon>Actinomycetes</taxon>
        <taxon>Kitasatosporales</taxon>
        <taxon>Streptomycetaceae</taxon>
        <taxon>Streptomyces</taxon>
    </lineage>
</organism>
<evidence type="ECO:0000313" key="3">
    <source>
        <dbReference type="Proteomes" id="UP001218629"/>
    </source>
</evidence>
<reference evidence="2 3" key="1">
    <citation type="submission" date="2022-03" db="EMBL/GenBank/DDBJ databases">
        <title>Streptomyces yunnanensis P86,complete genome.</title>
        <authorList>
            <person name="Chen S."/>
            <person name="Zhang Q."/>
        </authorList>
    </citation>
    <scope>NUCLEOTIDE SEQUENCE [LARGE SCALE GENOMIC DNA]</scope>
    <source>
        <strain evidence="2 3">P86</strain>
    </source>
</reference>